<accession>A0AAF0FLD2</accession>
<dbReference type="RefSeq" id="WP_278099483.1">
    <property type="nucleotide sequence ID" value="NZ_CP091092.1"/>
</dbReference>
<sequence length="146" mass="15526">MNKKLFLILAGLACLMLMAAGCTGTSDKTPATPAVEAKSWSGIWSTTWTSADHATLVQGDDITFTQTGSSVTGAYINPEYNFTGSITGTVDGATLTGIWSETENGIPGTSGTIEFVMSADKNSFNGTWEHENDANKTTYLWNGVRK</sequence>
<organism evidence="1 2">
    <name type="scientific">Methanomicrobium antiquum</name>
    <dbReference type="NCBI Taxonomy" id="487686"/>
    <lineage>
        <taxon>Archaea</taxon>
        <taxon>Methanobacteriati</taxon>
        <taxon>Methanobacteriota</taxon>
        <taxon>Stenosarchaea group</taxon>
        <taxon>Methanomicrobia</taxon>
        <taxon>Methanomicrobiales</taxon>
        <taxon>Methanomicrobiaceae</taxon>
        <taxon>Methanomicrobium</taxon>
    </lineage>
</organism>
<dbReference type="AlphaFoldDB" id="A0AAF0FLD2"/>
<dbReference type="EMBL" id="CP091092">
    <property type="protein sequence ID" value="WFN36648.1"/>
    <property type="molecule type" value="Genomic_DNA"/>
</dbReference>
<dbReference type="KEGG" id="manq:L1994_10970"/>
<protein>
    <recommendedName>
        <fullName evidence="3">Lipoprotein</fullName>
    </recommendedName>
</protein>
<name>A0AAF0FLD2_9EURY</name>
<keyword evidence="2" id="KW-1185">Reference proteome</keyword>
<evidence type="ECO:0008006" key="3">
    <source>
        <dbReference type="Google" id="ProtNLM"/>
    </source>
</evidence>
<reference evidence="1" key="1">
    <citation type="submission" date="2022-01" db="EMBL/GenBank/DDBJ databases">
        <title>Complete genome of Methanomicrobium antiquum DSM 21220.</title>
        <authorList>
            <person name="Chen S.-C."/>
            <person name="You Y.-T."/>
            <person name="Zhou Y.-Z."/>
            <person name="Lai M.-C."/>
        </authorList>
    </citation>
    <scope>NUCLEOTIDE SEQUENCE</scope>
    <source>
        <strain evidence="1">DSM 21220</strain>
    </source>
</reference>
<dbReference type="PROSITE" id="PS51257">
    <property type="entry name" value="PROKAR_LIPOPROTEIN"/>
    <property type="match status" value="1"/>
</dbReference>
<evidence type="ECO:0000313" key="2">
    <source>
        <dbReference type="Proteomes" id="UP001218895"/>
    </source>
</evidence>
<evidence type="ECO:0000313" key="1">
    <source>
        <dbReference type="EMBL" id="WFN36648.1"/>
    </source>
</evidence>
<dbReference type="GeneID" id="79950927"/>
<proteinExistence type="predicted"/>
<dbReference type="Proteomes" id="UP001218895">
    <property type="component" value="Chromosome"/>
</dbReference>
<gene>
    <name evidence="1" type="ORF">L1994_10970</name>
</gene>